<accession>A0ACB8APW6</accession>
<name>A0ACB8APW6_9AGAM</name>
<proteinExistence type="predicted"/>
<protein>
    <submittedName>
        <fullName evidence="1">Indoleamine 2,3-dioxygenase</fullName>
    </submittedName>
</protein>
<evidence type="ECO:0000313" key="1">
    <source>
        <dbReference type="EMBL" id="KAH7915591.1"/>
    </source>
</evidence>
<sequence length="479" mass="53483">MSDENPGILPLPSEHFLNLPRPDIIIGTADGVPDTSTLAAHDFDVDTRTGFMPPQPPISRLPPAWEPWELVLEAAITKKLQLGGKPNLTAAEAARSALWRSSVREMPILPIEDLTNSELLLRRAHHVLVFTMHFYIHTLSLGADIRIPASITVPLLEVSAELQIPPVCTYSDDILYNWDLKTPSSDDIPALDNLRSQTLFTGTTDEEEFYLASSRIELRGVEALELMQATMDEMFVGDDIAIRRISGYLHKLASVINDLKSILLNVRKGCDPEFFYHSIRPWFRGQDSDPTHRTWFFEGLDEHPELGPPTDLSGPSAGQSAIIHSLDIFLGLDNCNFTDDGSLTTDQRALLHKMQRYMPRHHRNFLRHLSTNSRSVRTLMRSNPSSSSRSGELDADLLEGYNAAVRAVKEFRDAHLRIVAIYIIGPASRERTKRAKEEESGRSVPPLKGTGGTNLMQFLKGVRDKTTDALIPESPQSPS</sequence>
<dbReference type="EMBL" id="MU267598">
    <property type="protein sequence ID" value="KAH7915591.1"/>
    <property type="molecule type" value="Genomic_DNA"/>
</dbReference>
<gene>
    <name evidence="1" type="ORF">BJ138DRAFT_1076890</name>
</gene>
<organism evidence="1 2">
    <name type="scientific">Hygrophoropsis aurantiaca</name>
    <dbReference type="NCBI Taxonomy" id="72124"/>
    <lineage>
        <taxon>Eukaryota</taxon>
        <taxon>Fungi</taxon>
        <taxon>Dikarya</taxon>
        <taxon>Basidiomycota</taxon>
        <taxon>Agaricomycotina</taxon>
        <taxon>Agaricomycetes</taxon>
        <taxon>Agaricomycetidae</taxon>
        <taxon>Boletales</taxon>
        <taxon>Coniophorineae</taxon>
        <taxon>Hygrophoropsidaceae</taxon>
        <taxon>Hygrophoropsis</taxon>
    </lineage>
</organism>
<reference evidence="1" key="1">
    <citation type="journal article" date="2021" name="New Phytol.">
        <title>Evolutionary innovations through gain and loss of genes in the ectomycorrhizal Boletales.</title>
        <authorList>
            <person name="Wu G."/>
            <person name="Miyauchi S."/>
            <person name="Morin E."/>
            <person name="Kuo A."/>
            <person name="Drula E."/>
            <person name="Varga T."/>
            <person name="Kohler A."/>
            <person name="Feng B."/>
            <person name="Cao Y."/>
            <person name="Lipzen A."/>
            <person name="Daum C."/>
            <person name="Hundley H."/>
            <person name="Pangilinan J."/>
            <person name="Johnson J."/>
            <person name="Barry K."/>
            <person name="LaButti K."/>
            <person name="Ng V."/>
            <person name="Ahrendt S."/>
            <person name="Min B."/>
            <person name="Choi I.G."/>
            <person name="Park H."/>
            <person name="Plett J.M."/>
            <person name="Magnuson J."/>
            <person name="Spatafora J.W."/>
            <person name="Nagy L.G."/>
            <person name="Henrissat B."/>
            <person name="Grigoriev I.V."/>
            <person name="Yang Z.L."/>
            <person name="Xu J."/>
            <person name="Martin F.M."/>
        </authorList>
    </citation>
    <scope>NUCLEOTIDE SEQUENCE</scope>
    <source>
        <strain evidence="1">ATCC 28755</strain>
    </source>
</reference>
<evidence type="ECO:0000313" key="2">
    <source>
        <dbReference type="Proteomes" id="UP000790377"/>
    </source>
</evidence>
<keyword evidence="2" id="KW-1185">Reference proteome</keyword>
<comment type="caution">
    <text evidence="1">The sequence shown here is derived from an EMBL/GenBank/DDBJ whole genome shotgun (WGS) entry which is preliminary data.</text>
</comment>
<dbReference type="Proteomes" id="UP000790377">
    <property type="component" value="Unassembled WGS sequence"/>
</dbReference>